<dbReference type="PANTHER" id="PTHR46082:SF6">
    <property type="entry name" value="AAA+ ATPASE DOMAIN-CONTAINING PROTEIN-RELATED"/>
    <property type="match status" value="1"/>
</dbReference>
<dbReference type="AlphaFoldDB" id="W3WRD1"/>
<reference evidence="5" key="1">
    <citation type="journal article" date="2015" name="BMC Genomics">
        <title>Genomic and transcriptomic analysis of the endophytic fungus Pestalotiopsis fici reveals its lifestyle and high potential for synthesis of natural products.</title>
        <authorList>
            <person name="Wang X."/>
            <person name="Zhang X."/>
            <person name="Liu L."/>
            <person name="Xiang M."/>
            <person name="Wang W."/>
            <person name="Sun X."/>
            <person name="Che Y."/>
            <person name="Guo L."/>
            <person name="Liu G."/>
            <person name="Guo L."/>
            <person name="Wang C."/>
            <person name="Yin W.B."/>
            <person name="Stadler M."/>
            <person name="Zhang X."/>
            <person name="Liu X."/>
        </authorList>
    </citation>
    <scope>NUCLEOTIDE SEQUENCE [LARGE SCALE GENOMIC DNA]</scope>
    <source>
        <strain evidence="5">W106-1 / CGMCC3.15140</strain>
    </source>
</reference>
<dbReference type="KEGG" id="pfy:PFICI_11812"/>
<dbReference type="eggNOG" id="KOG1840">
    <property type="taxonomic scope" value="Eukaryota"/>
</dbReference>
<dbReference type="PROSITE" id="PS50157">
    <property type="entry name" value="ZINC_FINGER_C2H2_2"/>
    <property type="match status" value="1"/>
</dbReference>
<gene>
    <name evidence="4" type="ORF">PFICI_11812</name>
</gene>
<evidence type="ECO:0000256" key="2">
    <source>
        <dbReference type="SAM" id="MobiDB-lite"/>
    </source>
</evidence>
<dbReference type="InParanoid" id="W3WRD1"/>
<dbReference type="SMART" id="SM00355">
    <property type="entry name" value="ZnF_C2H2"/>
    <property type="match status" value="3"/>
</dbReference>
<feature type="region of interest" description="Disordered" evidence="2">
    <location>
        <begin position="145"/>
        <end position="167"/>
    </location>
</feature>
<dbReference type="HOGENOM" id="CLU_416250_0_0_1"/>
<dbReference type="InterPro" id="IPR058925">
    <property type="entry name" value="zf-C2H2_AcuF"/>
</dbReference>
<protein>
    <recommendedName>
        <fullName evidence="3">C2H2-type domain-containing protein</fullName>
    </recommendedName>
</protein>
<dbReference type="OMA" id="VLEVRMC"/>
<dbReference type="PANTHER" id="PTHR46082">
    <property type="entry name" value="ATP/GTP-BINDING PROTEIN-RELATED"/>
    <property type="match status" value="1"/>
</dbReference>
<dbReference type="Proteomes" id="UP000030651">
    <property type="component" value="Unassembled WGS sequence"/>
</dbReference>
<feature type="region of interest" description="Disordered" evidence="2">
    <location>
        <begin position="53"/>
        <end position="85"/>
    </location>
</feature>
<dbReference type="PROSITE" id="PS00028">
    <property type="entry name" value="ZINC_FINGER_C2H2_1"/>
    <property type="match status" value="1"/>
</dbReference>
<keyword evidence="1" id="KW-0479">Metal-binding</keyword>
<dbReference type="Pfam" id="PF13424">
    <property type="entry name" value="TPR_12"/>
    <property type="match status" value="2"/>
</dbReference>
<keyword evidence="5" id="KW-1185">Reference proteome</keyword>
<dbReference type="Pfam" id="PF13374">
    <property type="entry name" value="TPR_10"/>
    <property type="match status" value="1"/>
</dbReference>
<sequence length="659" mass="76461">MAFENINELYRLKTLLQKPRLKGRYLHSRRSYRNLPGYQQDYQHVRQKINFWRTKPSGDPDEEEAADDHETQQSAEEAPDDPGISMDELMERQNAEDASLHDMDDLCRRLAAANSKRRKQLWYWESHPYLDDAEKLLDMEPPKPFRKTDPIGLNTTDADSFKPPTTAHTFSTAARSAIFPESRDRNNQEEAGTVYEPSVLGGSGRSKLRIPDAPLAAEGENTIECPYCHISLSTDKISNRVGWKRHVFRDLRPYVCTIGGCSDPNRQFVTRYDWTYHESQVHHRQWDCSDCDQAFEDKEAFILHMSDEHIGRWTTRQISLLGELRERGKDDTEWFSCRLCLTSLQKQSYFRHVAAHLEEISLFALPKLVSDGEEQAQSNEANENNAARSLEYDLSSKESEGMSDFNEEEQVELVRALTERLGREHPETLDSIDRLASIYYDQKRWRDSEQLEAELWKSRKESLGFNDQLTLKNMSNVATVLANQDRHEEAEELRVELLKLRKEVLGQDHPDTIRSMADLGSTFSHQDRFEEAKELQVKAMEISKEALGFKHPQTLHIMHLLSSTLANQERYDEAEEMQLELMELYKEVLEPDHEDALRNMANLALVWRSKGRYVEAMDLLQESTERLRTTRGADDIYLHYLNILNSWIQAQKDGDTAGV</sequence>
<dbReference type="InterPro" id="IPR011990">
    <property type="entry name" value="TPR-like_helical_dom_sf"/>
</dbReference>
<dbReference type="Pfam" id="PF26082">
    <property type="entry name" value="zf-C2H2_AcuF"/>
    <property type="match status" value="1"/>
</dbReference>
<dbReference type="GO" id="GO:0008270">
    <property type="term" value="F:zinc ion binding"/>
    <property type="evidence" value="ECO:0007669"/>
    <property type="project" value="UniProtKB-KW"/>
</dbReference>
<dbReference type="InterPro" id="IPR013087">
    <property type="entry name" value="Znf_C2H2_type"/>
</dbReference>
<dbReference type="SUPFAM" id="SSF48452">
    <property type="entry name" value="TPR-like"/>
    <property type="match status" value="2"/>
</dbReference>
<dbReference type="Gene3D" id="1.25.40.10">
    <property type="entry name" value="Tetratricopeptide repeat domain"/>
    <property type="match status" value="2"/>
</dbReference>
<keyword evidence="1" id="KW-0863">Zinc-finger</keyword>
<name>W3WRD1_PESFW</name>
<organism evidence="4 5">
    <name type="scientific">Pestalotiopsis fici (strain W106-1 / CGMCC3.15140)</name>
    <dbReference type="NCBI Taxonomy" id="1229662"/>
    <lineage>
        <taxon>Eukaryota</taxon>
        <taxon>Fungi</taxon>
        <taxon>Dikarya</taxon>
        <taxon>Ascomycota</taxon>
        <taxon>Pezizomycotina</taxon>
        <taxon>Sordariomycetes</taxon>
        <taxon>Xylariomycetidae</taxon>
        <taxon>Amphisphaeriales</taxon>
        <taxon>Sporocadaceae</taxon>
        <taxon>Pestalotiopsis</taxon>
    </lineage>
</organism>
<evidence type="ECO:0000313" key="5">
    <source>
        <dbReference type="Proteomes" id="UP000030651"/>
    </source>
</evidence>
<accession>W3WRD1</accession>
<evidence type="ECO:0000256" key="1">
    <source>
        <dbReference type="PROSITE-ProRule" id="PRU00042"/>
    </source>
</evidence>
<evidence type="ECO:0000259" key="3">
    <source>
        <dbReference type="PROSITE" id="PS50157"/>
    </source>
</evidence>
<dbReference type="Gene3D" id="3.30.160.60">
    <property type="entry name" value="Classic Zinc Finger"/>
    <property type="match status" value="1"/>
</dbReference>
<keyword evidence="1" id="KW-0862">Zinc</keyword>
<dbReference type="GeneID" id="19276825"/>
<dbReference type="OrthoDB" id="6133115at2759"/>
<feature type="domain" description="C2H2-type" evidence="3">
    <location>
        <begin position="286"/>
        <end position="314"/>
    </location>
</feature>
<dbReference type="RefSeq" id="XP_007838584.1">
    <property type="nucleotide sequence ID" value="XM_007840393.1"/>
</dbReference>
<dbReference type="InterPro" id="IPR053137">
    <property type="entry name" value="NLR-like"/>
</dbReference>
<dbReference type="EMBL" id="KI912117">
    <property type="protein sequence ID" value="ETS76425.1"/>
    <property type="molecule type" value="Genomic_DNA"/>
</dbReference>
<proteinExistence type="predicted"/>
<evidence type="ECO:0000313" key="4">
    <source>
        <dbReference type="EMBL" id="ETS76425.1"/>
    </source>
</evidence>